<dbReference type="InterPro" id="IPR000326">
    <property type="entry name" value="PAP2/HPO"/>
</dbReference>
<dbReference type="SMART" id="SM00014">
    <property type="entry name" value="acidPPc"/>
    <property type="match status" value="1"/>
</dbReference>
<feature type="domain" description="Phosphatidic acid phosphatase type 2/haloperoxidase" evidence="8">
    <location>
        <begin position="87"/>
        <end position="244"/>
    </location>
</feature>
<dbReference type="GO" id="GO:0006644">
    <property type="term" value="P:phospholipid metabolic process"/>
    <property type="evidence" value="ECO:0007669"/>
    <property type="project" value="InterPro"/>
</dbReference>
<evidence type="ECO:0000256" key="7">
    <source>
        <dbReference type="SAM" id="Phobius"/>
    </source>
</evidence>
<feature type="transmembrane region" description="Helical" evidence="7">
    <location>
        <begin position="84"/>
        <end position="107"/>
    </location>
</feature>
<evidence type="ECO:0000256" key="3">
    <source>
        <dbReference type="ARBA" id="ARBA00022692"/>
    </source>
</evidence>
<dbReference type="GO" id="GO:0046839">
    <property type="term" value="P:phospholipid dephosphorylation"/>
    <property type="evidence" value="ECO:0007669"/>
    <property type="project" value="TreeGrafter"/>
</dbReference>
<feature type="transmembrane region" description="Helical" evidence="7">
    <location>
        <begin position="51"/>
        <end position="72"/>
    </location>
</feature>
<evidence type="ECO:0000313" key="10">
    <source>
        <dbReference type="Proteomes" id="UP001369815"/>
    </source>
</evidence>
<dbReference type="AlphaFoldDB" id="A0AAX6MR14"/>
<keyword evidence="4 7" id="KW-1133">Transmembrane helix</keyword>
<comment type="similarity">
    <text evidence="2">Belongs to the PA-phosphatase related phosphoesterase family.</text>
</comment>
<accession>A0AAX6MR14</accession>
<comment type="caution">
    <text evidence="9">The sequence shown here is derived from an EMBL/GenBank/DDBJ whole genome shotgun (WGS) entry which is preliminary data.</text>
</comment>
<feature type="transmembrane region" description="Helical" evidence="7">
    <location>
        <begin position="198"/>
        <end position="220"/>
    </location>
</feature>
<gene>
    <name evidence="9" type="ORF">Daesc_002585</name>
</gene>
<evidence type="ECO:0000256" key="5">
    <source>
        <dbReference type="ARBA" id="ARBA00023136"/>
    </source>
</evidence>
<keyword evidence="5 7" id="KW-0472">Membrane</keyword>
<dbReference type="InterPro" id="IPR043216">
    <property type="entry name" value="PAP-like"/>
</dbReference>
<dbReference type="Gene3D" id="1.20.144.10">
    <property type="entry name" value="Phosphatidic acid phosphatase type 2/haloperoxidase"/>
    <property type="match status" value="1"/>
</dbReference>
<dbReference type="PANTHER" id="PTHR10165">
    <property type="entry name" value="LIPID PHOSPHATE PHOSPHATASE"/>
    <property type="match status" value="1"/>
</dbReference>
<comment type="subcellular location">
    <subcellularLocation>
        <location evidence="1">Membrane</location>
        <topology evidence="1">Multi-pass membrane protein</topology>
    </subcellularLocation>
</comment>
<dbReference type="CDD" id="cd03390">
    <property type="entry name" value="PAP2_containing_1_like"/>
    <property type="match status" value="1"/>
</dbReference>
<evidence type="ECO:0000256" key="6">
    <source>
        <dbReference type="SAM" id="MobiDB-lite"/>
    </source>
</evidence>
<dbReference type="Pfam" id="PF01569">
    <property type="entry name" value="PAP2"/>
    <property type="match status" value="1"/>
</dbReference>
<reference evidence="9 10" key="1">
    <citation type="journal article" date="2024" name="Front Chem Biol">
        <title>Unveiling the potential of Daldinia eschscholtzii MFLUCC 19-0629 through bioactivity and bioinformatics studies for enhanced sustainable agriculture production.</title>
        <authorList>
            <person name="Brooks S."/>
            <person name="Weaver J.A."/>
            <person name="Klomchit A."/>
            <person name="Alharthi S.A."/>
            <person name="Onlamun T."/>
            <person name="Nurani R."/>
            <person name="Vong T.K."/>
            <person name="Alberti F."/>
            <person name="Greco C."/>
        </authorList>
    </citation>
    <scope>NUCLEOTIDE SEQUENCE [LARGE SCALE GENOMIC DNA]</scope>
    <source>
        <strain evidence="9">MFLUCC 19-0629</strain>
    </source>
</reference>
<keyword evidence="10" id="KW-1185">Reference proteome</keyword>
<dbReference type="EMBL" id="JBANMG010000003">
    <property type="protein sequence ID" value="KAK6954956.1"/>
    <property type="molecule type" value="Genomic_DNA"/>
</dbReference>
<dbReference type="GO" id="GO:0008195">
    <property type="term" value="F:phosphatidate phosphatase activity"/>
    <property type="evidence" value="ECO:0007669"/>
    <property type="project" value="TreeGrafter"/>
</dbReference>
<dbReference type="InterPro" id="IPR036938">
    <property type="entry name" value="PAP2/HPO_sf"/>
</dbReference>
<evidence type="ECO:0000256" key="1">
    <source>
        <dbReference type="ARBA" id="ARBA00004141"/>
    </source>
</evidence>
<evidence type="ECO:0000259" key="8">
    <source>
        <dbReference type="SMART" id="SM00014"/>
    </source>
</evidence>
<organism evidence="9 10">
    <name type="scientific">Daldinia eschscholtzii</name>
    <dbReference type="NCBI Taxonomy" id="292717"/>
    <lineage>
        <taxon>Eukaryota</taxon>
        <taxon>Fungi</taxon>
        <taxon>Dikarya</taxon>
        <taxon>Ascomycota</taxon>
        <taxon>Pezizomycotina</taxon>
        <taxon>Sordariomycetes</taxon>
        <taxon>Xylariomycetidae</taxon>
        <taxon>Xylariales</taxon>
        <taxon>Hypoxylaceae</taxon>
        <taxon>Daldinia</taxon>
    </lineage>
</organism>
<name>A0AAX6MR14_9PEZI</name>
<dbReference type="SUPFAM" id="SSF48317">
    <property type="entry name" value="Acid phosphatase/Vanadium-dependent haloperoxidase"/>
    <property type="match status" value="1"/>
</dbReference>
<feature type="region of interest" description="Disordered" evidence="6">
    <location>
        <begin position="294"/>
        <end position="340"/>
    </location>
</feature>
<protein>
    <recommendedName>
        <fullName evidence="8">Phosphatidic acid phosphatase type 2/haloperoxidase domain-containing protein</fullName>
    </recommendedName>
</protein>
<evidence type="ECO:0000256" key="4">
    <source>
        <dbReference type="ARBA" id="ARBA00022989"/>
    </source>
</evidence>
<evidence type="ECO:0000313" key="9">
    <source>
        <dbReference type="EMBL" id="KAK6954956.1"/>
    </source>
</evidence>
<dbReference type="Proteomes" id="UP001369815">
    <property type="component" value="Unassembled WGS sequence"/>
</dbReference>
<keyword evidence="3 7" id="KW-0812">Transmembrane</keyword>
<evidence type="ECO:0000256" key="2">
    <source>
        <dbReference type="ARBA" id="ARBA00008816"/>
    </source>
</evidence>
<dbReference type="PANTHER" id="PTHR10165:SF84">
    <property type="entry name" value="PHOSPHATIDIC ACID PHOSPHATASE BETA"/>
    <property type="match status" value="1"/>
</dbReference>
<feature type="transmembrane region" description="Helical" evidence="7">
    <location>
        <begin position="167"/>
        <end position="186"/>
    </location>
</feature>
<proteinExistence type="inferred from homology"/>
<feature type="transmembrane region" description="Helical" evidence="7">
    <location>
        <begin position="226"/>
        <end position="247"/>
    </location>
</feature>
<sequence>MLLLGLVAFGVYVLRPVTIRTFPLTVFNPHTYEDTGEVVYPEFAYPSRPQLISSGVDTAIVIVFPIFAFLLFQIRIQSFWDLNNAIIGLIYALETSAAFQVMIKWLIGGLRPNFYDVCQPDPSLANDVAFNTTGLNGVGYQHYMYTSEICTSGQGRPLWNAMQSFPSGHSTASTATGVYLFLYLNAKLKVFANYHPSMWKLVLVYCPILGAALICGSLSVDGTHNWYDIVAGIIIGTVFAISSYRTVYASIWDWRINHIPLNRGAALVLKEDWESSDLVFTSRVGWRKRHSNNEKEVLPGPVTRGGAMGSRTSVPAEENLNDRASEAVGQPQGVSHHSRD</sequence>
<dbReference type="GO" id="GO:0016020">
    <property type="term" value="C:membrane"/>
    <property type="evidence" value="ECO:0007669"/>
    <property type="project" value="UniProtKB-SubCell"/>
</dbReference>